<dbReference type="InterPro" id="IPR026634">
    <property type="entry name" value="TPST-like"/>
</dbReference>
<proteinExistence type="predicted"/>
<comment type="caution">
    <text evidence="3">The sequence shown here is derived from an EMBL/GenBank/DDBJ whole genome shotgun (WGS) entry which is preliminary data.</text>
</comment>
<evidence type="ECO:0000256" key="2">
    <source>
        <dbReference type="PROSITE-ProRule" id="PRU00339"/>
    </source>
</evidence>
<keyword evidence="1" id="KW-0808">Transferase</keyword>
<feature type="repeat" description="TPR" evidence="2">
    <location>
        <begin position="99"/>
        <end position="132"/>
    </location>
</feature>
<keyword evidence="2" id="KW-0802">TPR repeat</keyword>
<reference evidence="3 4" key="1">
    <citation type="submission" date="2024-01" db="EMBL/GenBank/DDBJ databases">
        <title>Hyphobacterium bacterium isolated from marine sediment.</title>
        <authorList>
            <person name="Zhao S."/>
        </authorList>
    </citation>
    <scope>NUCLEOTIDE SEQUENCE [LARGE SCALE GENOMIC DNA]</scope>
    <source>
        <strain evidence="4">HN65</strain>
    </source>
</reference>
<dbReference type="Pfam" id="PF13432">
    <property type="entry name" value="TPR_16"/>
    <property type="match status" value="2"/>
</dbReference>
<evidence type="ECO:0000313" key="3">
    <source>
        <dbReference type="EMBL" id="MEE2527278.1"/>
    </source>
</evidence>
<dbReference type="PROSITE" id="PS50005">
    <property type="entry name" value="TPR"/>
    <property type="match status" value="1"/>
</dbReference>
<dbReference type="SMART" id="SM00028">
    <property type="entry name" value="TPR"/>
    <property type="match status" value="4"/>
</dbReference>
<sequence>MSSDLQSGFAALQTGNAQRALEIARAGGDDPNARYLEGLALRALGDSQAALDVFRALGKAHPQVADFANLEGLCAGDLDDVAGARAAFGRAVDAHAGFYNAPFNLGRLLADKGELAEAAEAFHQALAIKPDHLPSLRNLAHVLEQAHAYEAAEEAADAALKLAGSDPLALAVKAGALTRKQAYGEAADLITRQLKADAPAINAALALGRKGEALEKDGAFDAAFGAFAAANQKLKQKYAVQYNGVTNGFALDRVKALSRWPGVPVEAETGCEGPAPVFLVGFPRSGTTLVENVLAAHPDITTSDEAELSAPLIEAAGDTPEDWLAFMEAMPEKRAALRAAYWEGWTGAKPGAGQVFIDKLPLNLAYVGLLSAVFPDAKFILSIRDPRDCVLSAFKQRFGMNAAMFRMLTMPGAASYYDAAMLAGTRALDRVPPGQQRQVKYEDCVADLEGQTRQLVEFLGLAWSDDVMAYREKAKARAISTPSASQVVQPVYDSSAGRWKDYAGPMQGVRSVLDPWAQRWGYEV</sequence>
<organism evidence="3 4">
    <name type="scientific">Hyphobacterium lacteum</name>
    <dbReference type="NCBI Taxonomy" id="3116575"/>
    <lineage>
        <taxon>Bacteria</taxon>
        <taxon>Pseudomonadati</taxon>
        <taxon>Pseudomonadota</taxon>
        <taxon>Alphaproteobacteria</taxon>
        <taxon>Maricaulales</taxon>
        <taxon>Maricaulaceae</taxon>
        <taxon>Hyphobacterium</taxon>
    </lineage>
</organism>
<gene>
    <name evidence="3" type="ORF">V0U79_13005</name>
</gene>
<accession>A0ABU7LTR1</accession>
<dbReference type="Pfam" id="PF13469">
    <property type="entry name" value="Sulfotransfer_3"/>
    <property type="match status" value="1"/>
</dbReference>
<dbReference type="SUPFAM" id="SSF48452">
    <property type="entry name" value="TPR-like"/>
    <property type="match status" value="1"/>
</dbReference>
<dbReference type="EMBL" id="JAZDRP010000011">
    <property type="protein sequence ID" value="MEE2527278.1"/>
    <property type="molecule type" value="Genomic_DNA"/>
</dbReference>
<dbReference type="PANTHER" id="PTHR12788:SF10">
    <property type="entry name" value="PROTEIN-TYROSINE SULFOTRANSFERASE"/>
    <property type="match status" value="1"/>
</dbReference>
<dbReference type="InterPro" id="IPR011990">
    <property type="entry name" value="TPR-like_helical_dom_sf"/>
</dbReference>
<evidence type="ECO:0000256" key="1">
    <source>
        <dbReference type="ARBA" id="ARBA00022679"/>
    </source>
</evidence>
<dbReference type="PANTHER" id="PTHR12788">
    <property type="entry name" value="PROTEIN-TYROSINE SULFOTRANSFERASE 2"/>
    <property type="match status" value="1"/>
</dbReference>
<dbReference type="Gene3D" id="3.40.50.300">
    <property type="entry name" value="P-loop containing nucleotide triphosphate hydrolases"/>
    <property type="match status" value="1"/>
</dbReference>
<keyword evidence="4" id="KW-1185">Reference proteome</keyword>
<dbReference type="InterPro" id="IPR027417">
    <property type="entry name" value="P-loop_NTPase"/>
</dbReference>
<dbReference type="RefSeq" id="WP_330199940.1">
    <property type="nucleotide sequence ID" value="NZ_JAZDRP010000011.1"/>
</dbReference>
<protein>
    <submittedName>
        <fullName evidence="3">Sulfotransferase</fullName>
    </submittedName>
</protein>
<dbReference type="SUPFAM" id="SSF52540">
    <property type="entry name" value="P-loop containing nucleoside triphosphate hydrolases"/>
    <property type="match status" value="1"/>
</dbReference>
<name>A0ABU7LTR1_9PROT</name>
<evidence type="ECO:0000313" key="4">
    <source>
        <dbReference type="Proteomes" id="UP001354971"/>
    </source>
</evidence>
<dbReference type="Gene3D" id="1.25.40.10">
    <property type="entry name" value="Tetratricopeptide repeat domain"/>
    <property type="match status" value="1"/>
</dbReference>
<dbReference type="PROSITE" id="PS50293">
    <property type="entry name" value="TPR_REGION"/>
    <property type="match status" value="1"/>
</dbReference>
<dbReference type="InterPro" id="IPR019734">
    <property type="entry name" value="TPR_rpt"/>
</dbReference>
<dbReference type="Proteomes" id="UP001354971">
    <property type="component" value="Unassembled WGS sequence"/>
</dbReference>